<keyword evidence="2" id="KW-1185">Reference proteome</keyword>
<dbReference type="PANTHER" id="PTHR33053">
    <property type="entry name" value="PROTEIN, PUTATIVE-RELATED"/>
    <property type="match status" value="1"/>
</dbReference>
<evidence type="ECO:0000313" key="2">
    <source>
        <dbReference type="Proteomes" id="UP000094527"/>
    </source>
</evidence>
<dbReference type="EMBL" id="LJIJ01006451">
    <property type="protein sequence ID" value="ODM87014.1"/>
    <property type="molecule type" value="Genomic_DNA"/>
</dbReference>
<evidence type="ECO:0000313" key="1">
    <source>
        <dbReference type="EMBL" id="ODM87014.1"/>
    </source>
</evidence>
<accession>A0A1D2M242</accession>
<dbReference type="OMA" id="HISKICE"/>
<gene>
    <name evidence="1" type="ORF">Ocin01_19668</name>
</gene>
<name>A0A1D2M242_ORCCI</name>
<sequence>MKIVFIFDPQQLSDATKDLNVETEVKIKSAIQNWFRNSRIWRVATSRESRRMSSYRSKRRKINIEVAAMINRINSESSVVNQPIEISDNLSTISSDEILNHDDDIVSSQTQLLHCSLENNSQPQHTTGSISFNSIDLVETQDFSITLANWSIDNNINHTAVSKLLRILKPNVMNPENLPLSAKTLLKTPRTIHTTAIGGGNFYYFGVSKKIVHCINEGLTSFQYPIFRNVGIENLITLSISTDGIPIFKSSNIQMWPLLFKIDQALLPKPQVAGIFCGETKPTDLKQFMSEFVREMLTLEKEGLLVNGKKFNVRISCIIADAPARSFIKSIKGHTAYHGCERCIDEGEWQKRIVYSVYSSKLRTDTGFVIQEDKDHHVGISPLVNCTLGMVSQIVLDYMHLACLGVMRKLVFLWLSGPVSVKLSVKQVREVSLRLEKCKTSMPIEFSRKPRSLRDINRFKATEFRTLLLYTGPLVFKGILKEKVYRHFMLFSCAFKVFLSDKVYNSNWLTYGPDDAKHYGKLDYVSAFPFETHLGSIKRMVRGHNLPLEQVVKRVLEKEACEHALQSESNKKCIFSNKQVVIRGTTLKACGNENFALSKATRDSVFVTLDGK</sequence>
<dbReference type="AlphaFoldDB" id="A0A1D2M242"/>
<evidence type="ECO:0008006" key="3">
    <source>
        <dbReference type="Google" id="ProtNLM"/>
    </source>
</evidence>
<dbReference type="Proteomes" id="UP000094527">
    <property type="component" value="Unassembled WGS sequence"/>
</dbReference>
<reference evidence="1 2" key="1">
    <citation type="journal article" date="2016" name="Genome Biol. Evol.">
        <title>Gene Family Evolution Reflects Adaptation to Soil Environmental Stressors in the Genome of the Collembolan Orchesella cincta.</title>
        <authorList>
            <person name="Faddeeva-Vakhrusheva A."/>
            <person name="Derks M.F."/>
            <person name="Anvar S.Y."/>
            <person name="Agamennone V."/>
            <person name="Suring W."/>
            <person name="Smit S."/>
            <person name="van Straalen N.M."/>
            <person name="Roelofs D."/>
        </authorList>
    </citation>
    <scope>NUCLEOTIDE SEQUENCE [LARGE SCALE GENOMIC DNA]</scope>
    <source>
        <tissue evidence="1">Mixed pool</tissue>
    </source>
</reference>
<dbReference type="OrthoDB" id="7431418at2759"/>
<organism evidence="1 2">
    <name type="scientific">Orchesella cincta</name>
    <name type="common">Springtail</name>
    <name type="synonym">Podura cincta</name>
    <dbReference type="NCBI Taxonomy" id="48709"/>
    <lineage>
        <taxon>Eukaryota</taxon>
        <taxon>Metazoa</taxon>
        <taxon>Ecdysozoa</taxon>
        <taxon>Arthropoda</taxon>
        <taxon>Hexapoda</taxon>
        <taxon>Collembola</taxon>
        <taxon>Entomobryomorpha</taxon>
        <taxon>Entomobryoidea</taxon>
        <taxon>Orchesellidae</taxon>
        <taxon>Orchesellinae</taxon>
        <taxon>Orchesella</taxon>
    </lineage>
</organism>
<feature type="non-terminal residue" evidence="1">
    <location>
        <position position="612"/>
    </location>
</feature>
<comment type="caution">
    <text evidence="1">The sequence shown here is derived from an EMBL/GenBank/DDBJ whole genome shotgun (WGS) entry which is preliminary data.</text>
</comment>
<proteinExistence type="predicted"/>
<protein>
    <recommendedName>
        <fullName evidence="3">Transposase domain-containing protein</fullName>
    </recommendedName>
</protein>